<evidence type="ECO:0000313" key="10">
    <source>
        <dbReference type="Proteomes" id="UP000015104"/>
    </source>
</evidence>
<protein>
    <recommendedName>
        <fullName evidence="1">mRNA (guanine-N(7))-methyltransferase</fullName>
        <ecNumber evidence="1">2.1.1.56</ecNumber>
    </recommendedName>
</protein>
<evidence type="ECO:0000259" key="8">
    <source>
        <dbReference type="PROSITE" id="PS51562"/>
    </source>
</evidence>
<reference evidence="9" key="2">
    <citation type="submission" date="2015-06" db="UniProtKB">
        <authorList>
            <consortium name="EnsemblMetazoa"/>
        </authorList>
    </citation>
    <scope>IDENTIFICATION</scope>
</reference>
<dbReference type="PANTHER" id="PTHR12189:SF2">
    <property type="entry name" value="MRNA CAP GUANINE-N7 METHYLTRANSFERASE"/>
    <property type="match status" value="1"/>
</dbReference>
<dbReference type="SUPFAM" id="SSF53335">
    <property type="entry name" value="S-adenosyl-L-methionine-dependent methyltransferases"/>
    <property type="match status" value="1"/>
</dbReference>
<accession>T1K4H1</accession>
<dbReference type="EC" id="2.1.1.56" evidence="1"/>
<evidence type="ECO:0000313" key="9">
    <source>
        <dbReference type="EnsemblMetazoa" id="tetur05g02590.1"/>
    </source>
</evidence>
<dbReference type="InterPro" id="IPR004971">
    <property type="entry name" value="mRNA_G-N7_MeTrfase_dom"/>
</dbReference>
<evidence type="ECO:0000256" key="7">
    <source>
        <dbReference type="ARBA" id="ARBA00044712"/>
    </source>
</evidence>
<dbReference type="AlphaFoldDB" id="T1K4H1"/>
<organism evidence="9 10">
    <name type="scientific">Tetranychus urticae</name>
    <name type="common">Two-spotted spider mite</name>
    <dbReference type="NCBI Taxonomy" id="32264"/>
    <lineage>
        <taxon>Eukaryota</taxon>
        <taxon>Metazoa</taxon>
        <taxon>Ecdysozoa</taxon>
        <taxon>Arthropoda</taxon>
        <taxon>Chelicerata</taxon>
        <taxon>Arachnida</taxon>
        <taxon>Acari</taxon>
        <taxon>Acariformes</taxon>
        <taxon>Trombidiformes</taxon>
        <taxon>Prostigmata</taxon>
        <taxon>Eleutherengona</taxon>
        <taxon>Raphignathae</taxon>
        <taxon>Tetranychoidea</taxon>
        <taxon>Tetranychidae</taxon>
        <taxon>Tetranychus</taxon>
    </lineage>
</organism>
<sequence>MDMKKNGTRDFLQIYYLRAFNNWVKAVIIAQALAQVDKGMNKQKQSERKITVLDIGCGKGGDLRKYRLHGVANLVCVDIANESLNQCQES</sequence>
<dbReference type="InterPro" id="IPR039753">
    <property type="entry name" value="RG7MT1"/>
</dbReference>
<dbReference type="GO" id="GO:0004482">
    <property type="term" value="F:mRNA 5'-cap (guanine-N7-)-methyltransferase activity"/>
    <property type="evidence" value="ECO:0007669"/>
    <property type="project" value="UniProtKB-EC"/>
</dbReference>
<evidence type="ECO:0000256" key="5">
    <source>
        <dbReference type="ARBA" id="ARBA00022884"/>
    </source>
</evidence>
<dbReference type="PANTHER" id="PTHR12189">
    <property type="entry name" value="MRNA GUANINE-7- METHYLTRANSFERASE"/>
    <property type="match status" value="1"/>
</dbReference>
<evidence type="ECO:0000256" key="2">
    <source>
        <dbReference type="ARBA" id="ARBA00022603"/>
    </source>
</evidence>
<feature type="domain" description="MRNA cap 0 methyltransferase" evidence="8">
    <location>
        <begin position="12"/>
        <end position="90"/>
    </location>
</feature>
<keyword evidence="5" id="KW-0694">RNA-binding</keyword>
<keyword evidence="3" id="KW-0808">Transferase</keyword>
<dbReference type="PROSITE" id="PS51562">
    <property type="entry name" value="RNA_CAP0_MT"/>
    <property type="match status" value="1"/>
</dbReference>
<comment type="catalytic activity">
    <reaction evidence="7">
        <text>a 5'-end (5'-triphosphoguanosine)-ribonucleoside in mRNA + S-adenosyl-L-methionine = a 5'-end (N(7)-methyl 5'-triphosphoguanosine)-ribonucleoside in mRNA + S-adenosyl-L-homocysteine</text>
        <dbReference type="Rhea" id="RHEA:67008"/>
        <dbReference type="Rhea" id="RHEA-COMP:17166"/>
        <dbReference type="Rhea" id="RHEA-COMP:17167"/>
        <dbReference type="ChEBI" id="CHEBI:57856"/>
        <dbReference type="ChEBI" id="CHEBI:59789"/>
        <dbReference type="ChEBI" id="CHEBI:156461"/>
        <dbReference type="ChEBI" id="CHEBI:167617"/>
        <dbReference type="EC" id="2.1.1.56"/>
    </reaction>
</comment>
<dbReference type="eggNOG" id="KOG1975">
    <property type="taxonomic scope" value="Eukaryota"/>
</dbReference>
<evidence type="ECO:0000256" key="6">
    <source>
        <dbReference type="ARBA" id="ARBA00023042"/>
    </source>
</evidence>
<evidence type="ECO:0000256" key="1">
    <source>
        <dbReference type="ARBA" id="ARBA00011926"/>
    </source>
</evidence>
<dbReference type="Proteomes" id="UP000015104">
    <property type="component" value="Unassembled WGS sequence"/>
</dbReference>
<keyword evidence="6" id="KW-0506">mRNA capping</keyword>
<dbReference type="Pfam" id="PF03291">
    <property type="entry name" value="mRNA_G-N7_MeTrfase"/>
    <property type="match status" value="1"/>
</dbReference>
<proteinExistence type="predicted"/>
<dbReference type="EnsemblMetazoa" id="tetur05g02590.1">
    <property type="protein sequence ID" value="tetur05g02590.1"/>
    <property type="gene ID" value="tetur05g02590"/>
</dbReference>
<keyword evidence="2" id="KW-0489">Methyltransferase</keyword>
<dbReference type="STRING" id="32264.T1K4H1"/>
<reference evidence="10" key="1">
    <citation type="submission" date="2011-08" db="EMBL/GenBank/DDBJ databases">
        <authorList>
            <person name="Rombauts S."/>
        </authorList>
    </citation>
    <scope>NUCLEOTIDE SEQUENCE</scope>
    <source>
        <strain evidence="10">London</strain>
    </source>
</reference>
<dbReference type="HOGENOM" id="CLU_2443652_0_0_1"/>
<keyword evidence="4" id="KW-0949">S-adenosyl-L-methionine</keyword>
<name>T1K4H1_TETUR</name>
<evidence type="ECO:0000256" key="3">
    <source>
        <dbReference type="ARBA" id="ARBA00022679"/>
    </source>
</evidence>
<evidence type="ECO:0000256" key="4">
    <source>
        <dbReference type="ARBA" id="ARBA00022691"/>
    </source>
</evidence>
<dbReference type="EMBL" id="CAEY01001578">
    <property type="status" value="NOT_ANNOTATED_CDS"/>
    <property type="molecule type" value="Genomic_DNA"/>
</dbReference>
<dbReference type="CDD" id="cd02440">
    <property type="entry name" value="AdoMet_MTases"/>
    <property type="match status" value="1"/>
</dbReference>
<dbReference type="Gene3D" id="3.40.50.150">
    <property type="entry name" value="Vaccinia Virus protein VP39"/>
    <property type="match status" value="1"/>
</dbReference>
<keyword evidence="6" id="KW-0507">mRNA processing</keyword>
<keyword evidence="10" id="KW-1185">Reference proteome</keyword>
<dbReference type="GO" id="GO:0003723">
    <property type="term" value="F:RNA binding"/>
    <property type="evidence" value="ECO:0007669"/>
    <property type="project" value="UniProtKB-KW"/>
</dbReference>
<dbReference type="GO" id="GO:0005634">
    <property type="term" value="C:nucleus"/>
    <property type="evidence" value="ECO:0007669"/>
    <property type="project" value="TreeGrafter"/>
</dbReference>
<dbReference type="InterPro" id="IPR029063">
    <property type="entry name" value="SAM-dependent_MTases_sf"/>
</dbReference>